<dbReference type="EMBL" id="FUKI01000038">
    <property type="protein sequence ID" value="SJM90041.1"/>
    <property type="molecule type" value="Genomic_DNA"/>
</dbReference>
<dbReference type="AlphaFoldDB" id="A0A1R4H1E0"/>
<comment type="similarity">
    <text evidence="1">Belongs to the TolB family.</text>
</comment>
<evidence type="ECO:0000256" key="1">
    <source>
        <dbReference type="ARBA" id="ARBA00009820"/>
    </source>
</evidence>
<evidence type="ECO:0000313" key="2">
    <source>
        <dbReference type="EMBL" id="SJM90041.1"/>
    </source>
</evidence>
<name>A0A1R4H1E0_9GAMM</name>
<dbReference type="Proteomes" id="UP000195667">
    <property type="component" value="Unassembled WGS sequence"/>
</dbReference>
<proteinExistence type="inferred from homology"/>
<reference evidence="3" key="1">
    <citation type="submission" date="2017-02" db="EMBL/GenBank/DDBJ databases">
        <authorList>
            <person name="Daims H."/>
        </authorList>
    </citation>
    <scope>NUCLEOTIDE SEQUENCE [LARGE SCALE GENOMIC DNA]</scope>
</reference>
<dbReference type="PANTHER" id="PTHR36842">
    <property type="entry name" value="PROTEIN TOLB HOMOLOG"/>
    <property type="match status" value="1"/>
</dbReference>
<dbReference type="OrthoDB" id="6396276at2"/>
<sequence length="458" mass="50056">MFSANSQFVTFFSKATDLVINSNDTSGSEDIFSHNLKTETTQLVTTNRTGKAANGHSFSVSNDGRFIAFQSRANDLVANDTNETSDIFVRDMKTKTTKLISINSRKNDSGNADSDLPQISPNGRFVRFASNADDLVANDTNIHSDIFVRDLSTGKTILLPKAIDSSGDFLGLSLLMPTDIKFTLDSRSVLFTSSANRLVTNDSYKGSDLFVRDLVTGKTKILSVDKTGKAVGKYMWSVNDKDSFKLSANGRYVMFLNYAESGILSVYDLIKNTTRSIEKVTDSGGGWGLDFAKCLINANGRYVIFPSDEDNLVPHDNNGKSDTFVRDLVANKTRLLSINMFGEAIGATLKNIDISPDGRFVVFESYINELVAHDTNGMNVPFLSDYVVGDSDIFVRDLKTNKTKLISMNKTGSASGNGSSFDPVISSNGKTVLFKSGADNLVANDSNDKTDLFTYKLQ</sequence>
<accession>A0A1R4H1E0</accession>
<dbReference type="PANTHER" id="PTHR36842:SF1">
    <property type="entry name" value="PROTEIN TOLB"/>
    <property type="match status" value="1"/>
</dbReference>
<evidence type="ECO:0000313" key="3">
    <source>
        <dbReference type="Proteomes" id="UP000195667"/>
    </source>
</evidence>
<dbReference type="Pfam" id="PF07676">
    <property type="entry name" value="PD40"/>
    <property type="match status" value="1"/>
</dbReference>
<dbReference type="InterPro" id="IPR011659">
    <property type="entry name" value="WD40"/>
</dbReference>
<dbReference type="InterPro" id="IPR011042">
    <property type="entry name" value="6-blade_b-propeller_TolB-like"/>
</dbReference>
<dbReference type="RefSeq" id="WP_087142368.1">
    <property type="nucleotide sequence ID" value="NZ_FUKI01000038.1"/>
</dbReference>
<evidence type="ECO:0008006" key="4">
    <source>
        <dbReference type="Google" id="ProtNLM"/>
    </source>
</evidence>
<gene>
    <name evidence="2" type="ORF">CRENPOLYSF1_1320007</name>
</gene>
<organism evidence="2 3">
    <name type="scientific">Crenothrix polyspora</name>
    <dbReference type="NCBI Taxonomy" id="360316"/>
    <lineage>
        <taxon>Bacteria</taxon>
        <taxon>Pseudomonadati</taxon>
        <taxon>Pseudomonadota</taxon>
        <taxon>Gammaproteobacteria</taxon>
        <taxon>Methylococcales</taxon>
        <taxon>Crenotrichaceae</taxon>
        <taxon>Crenothrix</taxon>
    </lineage>
</organism>
<dbReference type="Gene3D" id="2.120.10.30">
    <property type="entry name" value="TolB, C-terminal domain"/>
    <property type="match status" value="2"/>
</dbReference>
<dbReference type="SUPFAM" id="SSF82171">
    <property type="entry name" value="DPP6 N-terminal domain-like"/>
    <property type="match status" value="1"/>
</dbReference>
<protein>
    <recommendedName>
        <fullName evidence="4">Periplasmic component of the Tol biopolymer transport system</fullName>
    </recommendedName>
</protein>
<keyword evidence="3" id="KW-1185">Reference proteome</keyword>